<protein>
    <submittedName>
        <fullName evidence="2">Monoacylglycerol lipase ABHD12-like</fullName>
    </submittedName>
</protein>
<dbReference type="GO" id="GO:0047372">
    <property type="term" value="F:monoacylglycerol lipase activity"/>
    <property type="evidence" value="ECO:0007669"/>
    <property type="project" value="TreeGrafter"/>
</dbReference>
<evidence type="ECO:0000313" key="2">
    <source>
        <dbReference type="EMBL" id="RMZ96204.1"/>
    </source>
</evidence>
<dbReference type="GO" id="GO:0004622">
    <property type="term" value="F:phosphatidylcholine lysophospholipase activity"/>
    <property type="evidence" value="ECO:0007669"/>
    <property type="project" value="TreeGrafter"/>
</dbReference>
<comment type="caution">
    <text evidence="2">The sequence shown here is derived from an EMBL/GenBank/DDBJ whole genome shotgun (WGS) entry which is preliminary data.</text>
</comment>
<feature type="transmembrane region" description="Helical" evidence="1">
    <location>
        <begin position="12"/>
        <end position="30"/>
    </location>
</feature>
<gene>
    <name evidence="2" type="ORF">BpHYR1_015981</name>
</gene>
<feature type="non-terminal residue" evidence="2">
    <location>
        <position position="171"/>
    </location>
</feature>
<dbReference type="OrthoDB" id="10249433at2759"/>
<proteinExistence type="predicted"/>
<dbReference type="Gene3D" id="3.40.50.1820">
    <property type="entry name" value="alpha/beta hydrolase"/>
    <property type="match status" value="1"/>
</dbReference>
<dbReference type="GO" id="GO:0005789">
    <property type="term" value="C:endoplasmic reticulum membrane"/>
    <property type="evidence" value="ECO:0007669"/>
    <property type="project" value="TreeGrafter"/>
</dbReference>
<keyword evidence="1" id="KW-0472">Membrane</keyword>
<dbReference type="InterPro" id="IPR029058">
    <property type="entry name" value="AB_hydrolase_fold"/>
</dbReference>
<dbReference type="AlphaFoldDB" id="A0A3M7PBV2"/>
<dbReference type="PANTHER" id="PTHR12277:SF194">
    <property type="entry name" value="FI04476P"/>
    <property type="match status" value="1"/>
</dbReference>
<dbReference type="SUPFAM" id="SSF53474">
    <property type="entry name" value="alpha/beta-Hydrolases"/>
    <property type="match status" value="1"/>
</dbReference>
<keyword evidence="1" id="KW-1133">Transmembrane helix</keyword>
<dbReference type="GO" id="GO:0052651">
    <property type="term" value="P:monoacylglycerol catabolic process"/>
    <property type="evidence" value="ECO:0007669"/>
    <property type="project" value="TreeGrafter"/>
</dbReference>
<evidence type="ECO:0000313" key="3">
    <source>
        <dbReference type="Proteomes" id="UP000276133"/>
    </source>
</evidence>
<evidence type="ECO:0000256" key="1">
    <source>
        <dbReference type="SAM" id="Phobius"/>
    </source>
</evidence>
<organism evidence="2 3">
    <name type="scientific">Brachionus plicatilis</name>
    <name type="common">Marine rotifer</name>
    <name type="synonym">Brachionus muelleri</name>
    <dbReference type="NCBI Taxonomy" id="10195"/>
    <lineage>
        <taxon>Eukaryota</taxon>
        <taxon>Metazoa</taxon>
        <taxon>Spiralia</taxon>
        <taxon>Gnathifera</taxon>
        <taxon>Rotifera</taxon>
        <taxon>Eurotatoria</taxon>
        <taxon>Monogononta</taxon>
        <taxon>Pseudotrocha</taxon>
        <taxon>Ploima</taxon>
        <taxon>Brachionidae</taxon>
        <taxon>Brachionus</taxon>
    </lineage>
</organism>
<reference evidence="2 3" key="1">
    <citation type="journal article" date="2018" name="Sci. Rep.">
        <title>Genomic signatures of local adaptation to the degree of environmental predictability in rotifers.</title>
        <authorList>
            <person name="Franch-Gras L."/>
            <person name="Hahn C."/>
            <person name="Garcia-Roger E.M."/>
            <person name="Carmona M.J."/>
            <person name="Serra M."/>
            <person name="Gomez A."/>
        </authorList>
    </citation>
    <scope>NUCLEOTIDE SEQUENCE [LARGE SCALE GENOMIC DNA]</scope>
    <source>
        <strain evidence="2">HYR1</strain>
    </source>
</reference>
<dbReference type="STRING" id="10195.A0A3M7PBV2"/>
<dbReference type="EMBL" id="REGN01012295">
    <property type="protein sequence ID" value="RMZ96204.1"/>
    <property type="molecule type" value="Genomic_DNA"/>
</dbReference>
<dbReference type="Proteomes" id="UP000276133">
    <property type="component" value="Unassembled WGS sequence"/>
</dbReference>
<keyword evidence="3" id="KW-1185">Reference proteome</keyword>
<dbReference type="GO" id="GO:0006660">
    <property type="term" value="P:phosphatidylserine catabolic process"/>
    <property type="evidence" value="ECO:0007669"/>
    <property type="project" value="TreeGrafter"/>
</dbReference>
<name>A0A3M7PBV2_BRAPC</name>
<dbReference type="PANTHER" id="PTHR12277">
    <property type="entry name" value="ALPHA/BETA HYDROLASE DOMAIN-CONTAINING PROTEIN"/>
    <property type="match status" value="1"/>
</dbReference>
<accession>A0A3M7PBV2</accession>
<sequence length="171" mass="19722">MSFLLGTIKFIFYSYFLLYAFLHVVIYTYPQLASFVVFQNTIKWPFSNLSHPIHYGLKNVHNFYFKTGDENKIGVWHYIPQDHSYDHAKHASRSNAAHFKAYLSAQNKNPIFIYAHGNDRDRASPYRIELCTNLVKLGVHVFALDYRGYGDSTGSPTELGAVSDVLDLYKL</sequence>
<keyword evidence="1" id="KW-0812">Transmembrane</keyword>